<evidence type="ECO:0000256" key="4">
    <source>
        <dbReference type="ARBA" id="ARBA00022692"/>
    </source>
</evidence>
<keyword evidence="6 11" id="KW-0472">Membrane</keyword>
<evidence type="ECO:0000256" key="6">
    <source>
        <dbReference type="ARBA" id="ARBA00023136"/>
    </source>
</evidence>
<keyword evidence="15" id="KW-1185">Reference proteome</keyword>
<dbReference type="PANTHER" id="PTHR22883:SF43">
    <property type="entry name" value="PALMITOYLTRANSFERASE APP"/>
    <property type="match status" value="1"/>
</dbReference>
<feature type="compositionally biased region" description="Gly residues" evidence="12">
    <location>
        <begin position="391"/>
        <end position="402"/>
    </location>
</feature>
<keyword evidence="5 11" id="KW-1133">Transmembrane helix</keyword>
<keyword evidence="3 11" id="KW-0808">Transferase</keyword>
<protein>
    <recommendedName>
        <fullName evidence="11">S-acyltransferase</fullName>
        <ecNumber evidence="11">2.3.1.225</ecNumber>
    </recommendedName>
    <alternativeName>
        <fullName evidence="11">Palmitoyltransferase</fullName>
    </alternativeName>
</protein>
<dbReference type="GO" id="GO:0005783">
    <property type="term" value="C:endoplasmic reticulum"/>
    <property type="evidence" value="ECO:0007669"/>
    <property type="project" value="TreeGrafter"/>
</dbReference>
<dbReference type="Pfam" id="PF01529">
    <property type="entry name" value="DHHC"/>
    <property type="match status" value="1"/>
</dbReference>
<comment type="domain">
    <text evidence="11">The DHHC domain is required for palmitoyltransferase activity.</text>
</comment>
<evidence type="ECO:0000259" key="13">
    <source>
        <dbReference type="Pfam" id="PF01529"/>
    </source>
</evidence>
<evidence type="ECO:0000256" key="12">
    <source>
        <dbReference type="SAM" id="MobiDB-lite"/>
    </source>
</evidence>
<keyword evidence="9 11" id="KW-0012">Acyltransferase</keyword>
<feature type="compositionally biased region" description="Low complexity" evidence="12">
    <location>
        <begin position="612"/>
        <end position="635"/>
    </location>
</feature>
<feature type="region of interest" description="Disordered" evidence="12">
    <location>
        <begin position="324"/>
        <end position="402"/>
    </location>
</feature>
<dbReference type="GO" id="GO:0005794">
    <property type="term" value="C:Golgi apparatus"/>
    <property type="evidence" value="ECO:0007669"/>
    <property type="project" value="TreeGrafter"/>
</dbReference>
<feature type="domain" description="Palmitoyltransferase DHHC" evidence="13">
    <location>
        <begin position="161"/>
        <end position="290"/>
    </location>
</feature>
<feature type="region of interest" description="Disordered" evidence="12">
    <location>
        <begin position="566"/>
        <end position="588"/>
    </location>
</feature>
<name>A0A388LUN6_CHABU</name>
<gene>
    <name evidence="14" type="ORF">CBR_g40784</name>
</gene>
<dbReference type="InterPro" id="IPR039859">
    <property type="entry name" value="PFA4/ZDH16/20/ERF2-like"/>
</dbReference>
<feature type="compositionally biased region" description="Low complexity" evidence="12">
    <location>
        <begin position="437"/>
        <end position="455"/>
    </location>
</feature>
<evidence type="ECO:0000313" key="15">
    <source>
        <dbReference type="Proteomes" id="UP000265515"/>
    </source>
</evidence>
<evidence type="ECO:0000313" key="14">
    <source>
        <dbReference type="EMBL" id="GBG85971.1"/>
    </source>
</evidence>
<keyword evidence="7" id="KW-0564">Palmitate</keyword>
<comment type="caution">
    <text evidence="14">The sequence shown here is derived from an EMBL/GenBank/DDBJ whole genome shotgun (WGS) entry which is preliminary data.</text>
</comment>
<dbReference type="STRING" id="69332.A0A388LUN6"/>
<feature type="region of interest" description="Disordered" evidence="12">
    <location>
        <begin position="612"/>
        <end position="682"/>
    </location>
</feature>
<organism evidence="14 15">
    <name type="scientific">Chara braunii</name>
    <name type="common">Braun's stonewort</name>
    <dbReference type="NCBI Taxonomy" id="69332"/>
    <lineage>
        <taxon>Eukaryota</taxon>
        <taxon>Viridiplantae</taxon>
        <taxon>Streptophyta</taxon>
        <taxon>Charophyceae</taxon>
        <taxon>Charales</taxon>
        <taxon>Characeae</taxon>
        <taxon>Chara</taxon>
    </lineage>
</organism>
<evidence type="ECO:0000256" key="3">
    <source>
        <dbReference type="ARBA" id="ARBA00022679"/>
    </source>
</evidence>
<evidence type="ECO:0000256" key="5">
    <source>
        <dbReference type="ARBA" id="ARBA00022989"/>
    </source>
</evidence>
<comment type="similarity">
    <text evidence="2 11">Belongs to the DHHC palmitoyltransferase family.</text>
</comment>
<proteinExistence type="inferred from homology"/>
<dbReference type="PANTHER" id="PTHR22883">
    <property type="entry name" value="ZINC FINGER DHHC DOMAIN CONTAINING PROTEIN"/>
    <property type="match status" value="1"/>
</dbReference>
<sequence>MAKAYKHWQGRNIFLFSGRLIFGPDVKSLLLTLGLITIPSALFLKYVCVPLRTKLPEGGLAILVVASVFVLWILLLLFMTSARDPGILPRNLVPPEPEPDPDSESVTATTTATTTGALTAGAVGATTSSVSSMEFPSSAAAPPRMRFPRTKEHIINGHHVKTKYCDTCLRYRPPRCSHCSICDNCVERFDHHCPWVGQCIGKRNYRFFFLFVSSTTLFCLYVLSMSIVRIKLEVNDGDSLSQAIKREPVDIILSLVLVAYTFLAVWFVGGLTVFHLYLISSNQTTYQNFRYRQDGGTNPYDVGLKKNFQEVFCTAVEPSKNNFRANVESPRRRGRVGAGGGEEGGAELEQMTSMSRQPPVGQRNSVAPAPPLLGAAPGGRGGGAAAAAAAAGGGAAGGGGGGGGGGDVGGAILAAGLPSAAGVVYPTHHQAMDRRSSQSSISSLDKGDDSSSLVVDADDDDGTTDYTLDCDYSSTGGWDRRSRLLKIITERDVSVPILTGREFSRGGAEKAAPAVKNSSAKLGSGGGFASALDVNPPSMDLGDRRYWEEENGGGAIHGGGGIRKLGYHDEGTAPGRGGGGGRNEYPWGNVRSSARVPAALTADVDVGGPGVAAAGGNKVPPAAKTAPGAKTPAGTEGEGGGVKSRSPTEDGGGDNRGVAAGRRGGGKSGGGEGRRENAGALMTGGTIKQTSLVKASAGGGGMKGAGAISGGAGGGGGAFGEPLVVLEINGLVLPQPVERGERGERGGGAVGAGIAEKARAAGRTARKASAAGQYPTLLGSEDYTRANRLVN</sequence>
<feature type="transmembrane region" description="Helical" evidence="11">
    <location>
        <begin position="29"/>
        <end position="48"/>
    </location>
</feature>
<dbReference type="Proteomes" id="UP000265515">
    <property type="component" value="Unassembled WGS sequence"/>
</dbReference>
<comment type="catalytic activity">
    <reaction evidence="10 11">
        <text>L-cysteinyl-[protein] + hexadecanoyl-CoA = S-hexadecanoyl-L-cysteinyl-[protein] + CoA</text>
        <dbReference type="Rhea" id="RHEA:36683"/>
        <dbReference type="Rhea" id="RHEA-COMP:10131"/>
        <dbReference type="Rhea" id="RHEA-COMP:11032"/>
        <dbReference type="ChEBI" id="CHEBI:29950"/>
        <dbReference type="ChEBI" id="CHEBI:57287"/>
        <dbReference type="ChEBI" id="CHEBI:57379"/>
        <dbReference type="ChEBI" id="CHEBI:74151"/>
        <dbReference type="EC" id="2.3.1.225"/>
    </reaction>
</comment>
<evidence type="ECO:0000256" key="1">
    <source>
        <dbReference type="ARBA" id="ARBA00004127"/>
    </source>
</evidence>
<dbReference type="EMBL" id="BFEA01000542">
    <property type="protein sequence ID" value="GBG85971.1"/>
    <property type="molecule type" value="Genomic_DNA"/>
</dbReference>
<dbReference type="GO" id="GO:0019706">
    <property type="term" value="F:protein-cysteine S-palmitoyltransferase activity"/>
    <property type="evidence" value="ECO:0007669"/>
    <property type="project" value="UniProtKB-EC"/>
</dbReference>
<feature type="region of interest" description="Disordered" evidence="12">
    <location>
        <begin position="429"/>
        <end position="460"/>
    </location>
</feature>
<evidence type="ECO:0000256" key="9">
    <source>
        <dbReference type="ARBA" id="ARBA00023315"/>
    </source>
</evidence>
<evidence type="ECO:0000256" key="10">
    <source>
        <dbReference type="ARBA" id="ARBA00048048"/>
    </source>
</evidence>
<keyword evidence="8" id="KW-0449">Lipoprotein</keyword>
<dbReference type="PROSITE" id="PS50216">
    <property type="entry name" value="DHHC"/>
    <property type="match status" value="1"/>
</dbReference>
<dbReference type="AlphaFoldDB" id="A0A388LUN6"/>
<dbReference type="InterPro" id="IPR001594">
    <property type="entry name" value="Palmitoyltrfase_DHHC"/>
</dbReference>
<evidence type="ECO:0000256" key="2">
    <source>
        <dbReference type="ARBA" id="ARBA00008574"/>
    </source>
</evidence>
<evidence type="ECO:0000256" key="7">
    <source>
        <dbReference type="ARBA" id="ARBA00023139"/>
    </source>
</evidence>
<accession>A0A388LUN6</accession>
<dbReference type="EC" id="2.3.1.225" evidence="11"/>
<feature type="transmembrane region" description="Helical" evidence="11">
    <location>
        <begin position="207"/>
        <end position="230"/>
    </location>
</feature>
<keyword evidence="4 11" id="KW-0812">Transmembrane</keyword>
<feature type="compositionally biased region" description="Gly residues" evidence="12">
    <location>
        <begin position="662"/>
        <end position="671"/>
    </location>
</feature>
<comment type="subcellular location">
    <subcellularLocation>
        <location evidence="1">Endomembrane system</location>
        <topology evidence="1">Multi-pass membrane protein</topology>
    </subcellularLocation>
</comment>
<feature type="transmembrane region" description="Helical" evidence="11">
    <location>
        <begin position="251"/>
        <end position="278"/>
    </location>
</feature>
<evidence type="ECO:0000256" key="11">
    <source>
        <dbReference type="RuleBase" id="RU079119"/>
    </source>
</evidence>
<dbReference type="Gramene" id="GBG85971">
    <property type="protein sequence ID" value="GBG85971"/>
    <property type="gene ID" value="CBR_g40784"/>
</dbReference>
<dbReference type="OrthoDB" id="4096362at2759"/>
<evidence type="ECO:0000256" key="8">
    <source>
        <dbReference type="ARBA" id="ARBA00023288"/>
    </source>
</evidence>
<feature type="transmembrane region" description="Helical" evidence="11">
    <location>
        <begin position="60"/>
        <end position="79"/>
    </location>
</feature>
<dbReference type="GO" id="GO:0006612">
    <property type="term" value="P:protein targeting to membrane"/>
    <property type="evidence" value="ECO:0007669"/>
    <property type="project" value="TreeGrafter"/>
</dbReference>
<reference evidence="14 15" key="1">
    <citation type="journal article" date="2018" name="Cell">
        <title>The Chara Genome: Secondary Complexity and Implications for Plant Terrestrialization.</title>
        <authorList>
            <person name="Nishiyama T."/>
            <person name="Sakayama H."/>
            <person name="Vries J.D."/>
            <person name="Buschmann H."/>
            <person name="Saint-Marcoux D."/>
            <person name="Ullrich K.K."/>
            <person name="Haas F.B."/>
            <person name="Vanderstraeten L."/>
            <person name="Becker D."/>
            <person name="Lang D."/>
            <person name="Vosolsobe S."/>
            <person name="Rombauts S."/>
            <person name="Wilhelmsson P.K.I."/>
            <person name="Janitza P."/>
            <person name="Kern R."/>
            <person name="Heyl A."/>
            <person name="Rumpler F."/>
            <person name="Villalobos L.I.A.C."/>
            <person name="Clay J.M."/>
            <person name="Skokan R."/>
            <person name="Toyoda A."/>
            <person name="Suzuki Y."/>
            <person name="Kagoshima H."/>
            <person name="Schijlen E."/>
            <person name="Tajeshwar N."/>
            <person name="Catarino B."/>
            <person name="Hetherington A.J."/>
            <person name="Saltykova A."/>
            <person name="Bonnot C."/>
            <person name="Breuninger H."/>
            <person name="Symeonidi A."/>
            <person name="Radhakrishnan G.V."/>
            <person name="Van Nieuwerburgh F."/>
            <person name="Deforce D."/>
            <person name="Chang C."/>
            <person name="Karol K.G."/>
            <person name="Hedrich R."/>
            <person name="Ulvskov P."/>
            <person name="Glockner G."/>
            <person name="Delwiche C.F."/>
            <person name="Petrasek J."/>
            <person name="Van de Peer Y."/>
            <person name="Friml J."/>
            <person name="Beilby M."/>
            <person name="Dolan L."/>
            <person name="Kohara Y."/>
            <person name="Sugano S."/>
            <person name="Fujiyama A."/>
            <person name="Delaux P.-M."/>
            <person name="Quint M."/>
            <person name="TheiBen G."/>
            <person name="Hagemann M."/>
            <person name="Harholt J."/>
            <person name="Dunand C."/>
            <person name="Zachgo S."/>
            <person name="Langdale J."/>
            <person name="Maumus F."/>
            <person name="Straeten D.V.D."/>
            <person name="Gould S.B."/>
            <person name="Rensing S.A."/>
        </authorList>
    </citation>
    <scope>NUCLEOTIDE SEQUENCE [LARGE SCALE GENOMIC DNA]</scope>
    <source>
        <strain evidence="14 15">S276</strain>
    </source>
</reference>
<feature type="region of interest" description="Disordered" evidence="12">
    <location>
        <begin position="89"/>
        <end position="108"/>
    </location>
</feature>